<evidence type="ECO:0000256" key="1">
    <source>
        <dbReference type="SAM" id="MobiDB-lite"/>
    </source>
</evidence>
<evidence type="ECO:0000313" key="2">
    <source>
        <dbReference type="EMBL" id="BDP44328.1"/>
    </source>
</evidence>
<dbReference type="Proteomes" id="UP001064971">
    <property type="component" value="Plasmid pDAETH-2"/>
</dbReference>
<geneLocation type="plasmid" evidence="2 3">
    <name>pDAETH-2</name>
</geneLocation>
<dbReference type="EMBL" id="AP026562">
    <property type="protein sequence ID" value="BDP44328.1"/>
    <property type="molecule type" value="Genomic_DNA"/>
</dbReference>
<reference evidence="2" key="1">
    <citation type="submission" date="2022-07" db="EMBL/GenBank/DDBJ databases">
        <title>Complete Genome Sequence of the Radioresistant Bacterium Deinococcus aetherius ST0316, Isolated from the Air Dust collected in Lower Stratosphere above Japan.</title>
        <authorList>
            <person name="Satoh K."/>
            <person name="Hagiwara K."/>
            <person name="Katsumata K."/>
            <person name="Kubo A."/>
            <person name="Yokobori S."/>
            <person name="Yamagishi A."/>
            <person name="Oono Y."/>
            <person name="Narumi I."/>
        </authorList>
    </citation>
    <scope>NUCLEOTIDE SEQUENCE</scope>
    <source>
        <strain evidence="2">ST0316</strain>
        <plasmid evidence="2">pDAETH-2</plasmid>
    </source>
</reference>
<protein>
    <submittedName>
        <fullName evidence="2">Uncharacterized protein</fullName>
    </submittedName>
</protein>
<name>A0ABM8AKH7_9DEIO</name>
<proteinExistence type="predicted"/>
<gene>
    <name evidence="2" type="ORF">DAETH_42970</name>
</gene>
<accession>A0ABM8AKH7</accession>
<organism evidence="2 3">
    <name type="scientific">Deinococcus aetherius</name>
    <dbReference type="NCBI Taxonomy" id="200252"/>
    <lineage>
        <taxon>Bacteria</taxon>
        <taxon>Thermotogati</taxon>
        <taxon>Deinococcota</taxon>
        <taxon>Deinococci</taxon>
        <taxon>Deinococcales</taxon>
        <taxon>Deinococcaceae</taxon>
        <taxon>Deinococcus</taxon>
    </lineage>
</organism>
<keyword evidence="2" id="KW-0614">Plasmid</keyword>
<keyword evidence="3" id="KW-1185">Reference proteome</keyword>
<feature type="compositionally biased region" description="Basic and acidic residues" evidence="1">
    <location>
        <begin position="30"/>
        <end position="43"/>
    </location>
</feature>
<feature type="region of interest" description="Disordered" evidence="1">
    <location>
        <begin position="1"/>
        <end position="62"/>
    </location>
</feature>
<sequence length="62" mass="6587">MAGTIDPGRPTRCRAGDSDASVTVSNGFRQLDDKQAELPKGQRDAQAAPCTTSLQTRRAALK</sequence>
<evidence type="ECO:0000313" key="3">
    <source>
        <dbReference type="Proteomes" id="UP001064971"/>
    </source>
</evidence>